<dbReference type="EMBL" id="JABFAI010000007">
    <property type="protein sequence ID" value="KAF4961237.1"/>
    <property type="molecule type" value="Genomic_DNA"/>
</dbReference>
<reference evidence="1" key="2">
    <citation type="submission" date="2020-05" db="EMBL/GenBank/DDBJ databases">
        <authorList>
            <person name="Kim H.-S."/>
            <person name="Proctor R.H."/>
            <person name="Brown D.W."/>
        </authorList>
    </citation>
    <scope>NUCLEOTIDE SEQUENCE</scope>
    <source>
        <strain evidence="1">NRRL 45417</strain>
    </source>
</reference>
<name>A0A8H4TNT2_9HYPO</name>
<accession>A0A8H4TNT2</accession>
<protein>
    <submittedName>
        <fullName evidence="1">Uncharacterized protein</fullName>
    </submittedName>
</protein>
<keyword evidence="2" id="KW-1185">Reference proteome</keyword>
<sequence length="91" mass="10078">MLASLAANFFSVDVLSPSAGTNSSLAVNEAGFSNMVLRPTVRISTNLTGWEEEQPGSVDKEWHVILQVTNNKGSYPIRRYRRIILELPDSN</sequence>
<proteinExistence type="predicted"/>
<dbReference type="Proteomes" id="UP000604273">
    <property type="component" value="Unassembled WGS sequence"/>
</dbReference>
<gene>
    <name evidence="1" type="ORF">FGADI_474</name>
</gene>
<comment type="caution">
    <text evidence="1">The sequence shown here is derived from an EMBL/GenBank/DDBJ whole genome shotgun (WGS) entry which is preliminary data.</text>
</comment>
<evidence type="ECO:0000313" key="1">
    <source>
        <dbReference type="EMBL" id="KAF4961237.1"/>
    </source>
</evidence>
<dbReference type="AlphaFoldDB" id="A0A8H4TNT2"/>
<dbReference type="OrthoDB" id="3592035at2759"/>
<organism evidence="1 2">
    <name type="scientific">Fusarium gaditjirri</name>
    <dbReference type="NCBI Taxonomy" id="282569"/>
    <lineage>
        <taxon>Eukaryota</taxon>
        <taxon>Fungi</taxon>
        <taxon>Dikarya</taxon>
        <taxon>Ascomycota</taxon>
        <taxon>Pezizomycotina</taxon>
        <taxon>Sordariomycetes</taxon>
        <taxon>Hypocreomycetidae</taxon>
        <taxon>Hypocreales</taxon>
        <taxon>Nectriaceae</taxon>
        <taxon>Fusarium</taxon>
        <taxon>Fusarium nisikadoi species complex</taxon>
    </lineage>
</organism>
<evidence type="ECO:0000313" key="2">
    <source>
        <dbReference type="Proteomes" id="UP000604273"/>
    </source>
</evidence>
<reference evidence="1" key="1">
    <citation type="journal article" date="2020" name="BMC Genomics">
        <title>Correction to: Identification and distribution of gene clusters required for synthesis of sphingolipid metabolism inhibitors in diverse species of the filamentous fungus Fusarium.</title>
        <authorList>
            <person name="Kim H.S."/>
            <person name="Lohmar J.M."/>
            <person name="Busman M."/>
            <person name="Brown D.W."/>
            <person name="Naumann T.A."/>
            <person name="Divon H.H."/>
            <person name="Lysoe E."/>
            <person name="Uhlig S."/>
            <person name="Proctor R.H."/>
        </authorList>
    </citation>
    <scope>NUCLEOTIDE SEQUENCE</scope>
    <source>
        <strain evidence="1">NRRL 45417</strain>
    </source>
</reference>